<evidence type="ECO:0000256" key="7">
    <source>
        <dbReference type="ARBA" id="ARBA00023136"/>
    </source>
</evidence>
<feature type="transmembrane region" description="Helical" evidence="9">
    <location>
        <begin position="229"/>
        <end position="251"/>
    </location>
</feature>
<dbReference type="AlphaFoldDB" id="A0A9D1E227"/>
<evidence type="ECO:0000313" key="11">
    <source>
        <dbReference type="EMBL" id="HIR63290.1"/>
    </source>
</evidence>
<feature type="transmembrane region" description="Helical" evidence="9">
    <location>
        <begin position="21"/>
        <end position="40"/>
    </location>
</feature>
<evidence type="ECO:0000313" key="12">
    <source>
        <dbReference type="Proteomes" id="UP000886744"/>
    </source>
</evidence>
<organism evidence="11 12">
    <name type="scientific">Candidatus Coprenecus avistercoris</name>
    <dbReference type="NCBI Taxonomy" id="2840730"/>
    <lineage>
        <taxon>Bacteria</taxon>
        <taxon>Pseudomonadati</taxon>
        <taxon>Bacteroidota</taxon>
        <taxon>Bacteroidia</taxon>
        <taxon>Bacteroidales</taxon>
        <taxon>Rikenellaceae</taxon>
        <taxon>Rikenellaceae incertae sedis</taxon>
        <taxon>Candidatus Coprenecus</taxon>
    </lineage>
</organism>
<feature type="transmembrane region" description="Helical" evidence="9">
    <location>
        <begin position="425"/>
        <end position="445"/>
    </location>
</feature>
<keyword evidence="6 9" id="KW-1133">Transmembrane helix</keyword>
<evidence type="ECO:0000256" key="9">
    <source>
        <dbReference type="SAM" id="Phobius"/>
    </source>
</evidence>
<dbReference type="PROSITE" id="PS01023">
    <property type="entry name" value="PTR2_2"/>
    <property type="match status" value="1"/>
</dbReference>
<dbReference type="InterPro" id="IPR018456">
    <property type="entry name" value="PTR2_symporter_CS"/>
</dbReference>
<keyword evidence="4 8" id="KW-0812">Transmembrane</keyword>
<dbReference type="Proteomes" id="UP000886744">
    <property type="component" value="Unassembled WGS sequence"/>
</dbReference>
<dbReference type="GO" id="GO:1904680">
    <property type="term" value="F:peptide transmembrane transporter activity"/>
    <property type="evidence" value="ECO:0007669"/>
    <property type="project" value="InterPro"/>
</dbReference>
<gene>
    <name evidence="11" type="ORF">IAC94_07200</name>
</gene>
<keyword evidence="5" id="KW-0571">Peptide transport</keyword>
<comment type="similarity">
    <text evidence="8">Belongs to the major facilitator superfamily. Proton-dependent oligopeptide transporter (POT/PTR) (TC 2.A.17) family.</text>
</comment>
<dbReference type="PROSITE" id="PS50850">
    <property type="entry name" value="MFS"/>
    <property type="match status" value="1"/>
</dbReference>
<evidence type="ECO:0000256" key="3">
    <source>
        <dbReference type="ARBA" id="ARBA00022475"/>
    </source>
</evidence>
<keyword evidence="2 8" id="KW-0813">Transport</keyword>
<sequence>MFKGQPKGLYALALANTGERFGYYTMLAIFTLFLQAKFGFSEAVTSNIYAGFLAAVYFMPFIGGILADKFGYGKMVVAGIIVMFAGYFCLAIPTGGDIVGKIAMFGSLLLIAVGTGLFKGNLQVMVGNLYDDPKYSSKRDAAFSLFYMAINIGSLFAPTAATKITEFCLAREGLTYNGEIPALANQYLAGASSMAPDALSRFETLAAAQGATGDLTEFSRHYIDVLAGAYHWGFAVACVSLVLSILIYFGFRKSFKHADVTQRELEAKSTQPVVELTKEQTKSRIVALLLVFAVVIFFWMAFQQNGLTLTFFARDYTATEMTGLSRILANVLNLVFIIIAVYAAFAIFQSEKKRSKIIAGLVTLASIVALIFSYRSLGDEPVTLLPQIFQQFNPFFVVALTPVSMAVFGALAAKGKEPSAPRKIGIGMFIAALGFLIMVFGSLGLPTPDALKEGATFQRVTPNVLISTYLVLTFAELFLSPMGISFVSKVAPPKYKGMMMGLWFVATAIGNYMVSIIGMLWGGLPLWVLWFILIALCVISAVFIFSIMKKLESATKD</sequence>
<feature type="transmembrane region" description="Helical" evidence="9">
    <location>
        <begin position="141"/>
        <end position="161"/>
    </location>
</feature>
<keyword evidence="7 9" id="KW-0472">Membrane</keyword>
<proteinExistence type="inferred from homology"/>
<feature type="transmembrane region" description="Helical" evidence="9">
    <location>
        <begin position="327"/>
        <end position="345"/>
    </location>
</feature>
<dbReference type="InterPro" id="IPR000109">
    <property type="entry name" value="POT_fam"/>
</dbReference>
<evidence type="ECO:0000256" key="2">
    <source>
        <dbReference type="ARBA" id="ARBA00022448"/>
    </source>
</evidence>
<feature type="transmembrane region" description="Helical" evidence="9">
    <location>
        <begin position="102"/>
        <end position="120"/>
    </location>
</feature>
<feature type="transmembrane region" description="Helical" evidence="9">
    <location>
        <begin position="465"/>
        <end position="488"/>
    </location>
</feature>
<dbReference type="EMBL" id="DVHI01000087">
    <property type="protein sequence ID" value="HIR63290.1"/>
    <property type="molecule type" value="Genomic_DNA"/>
</dbReference>
<feature type="transmembrane region" description="Helical" evidence="9">
    <location>
        <begin position="357"/>
        <end position="374"/>
    </location>
</feature>
<dbReference type="InterPro" id="IPR036259">
    <property type="entry name" value="MFS_trans_sf"/>
</dbReference>
<feature type="domain" description="Major facilitator superfamily (MFS) profile" evidence="10">
    <location>
        <begin position="8"/>
        <end position="552"/>
    </location>
</feature>
<accession>A0A9D1E227</accession>
<dbReference type="InterPro" id="IPR005279">
    <property type="entry name" value="Dipep/tripep_permease"/>
</dbReference>
<evidence type="ECO:0000256" key="5">
    <source>
        <dbReference type="ARBA" id="ARBA00022856"/>
    </source>
</evidence>
<keyword evidence="5" id="KW-0653">Protein transport</keyword>
<feature type="transmembrane region" description="Helical" evidence="9">
    <location>
        <begin position="46"/>
        <end position="67"/>
    </location>
</feature>
<dbReference type="InterPro" id="IPR050171">
    <property type="entry name" value="MFS_Transporters"/>
</dbReference>
<evidence type="ECO:0000256" key="6">
    <source>
        <dbReference type="ARBA" id="ARBA00022989"/>
    </source>
</evidence>
<dbReference type="GO" id="GO:0006857">
    <property type="term" value="P:oligopeptide transport"/>
    <property type="evidence" value="ECO:0007669"/>
    <property type="project" value="InterPro"/>
</dbReference>
<comment type="caution">
    <text evidence="11">The sequence shown here is derived from an EMBL/GenBank/DDBJ whole genome shotgun (WGS) entry which is preliminary data.</text>
</comment>
<evidence type="ECO:0000259" key="10">
    <source>
        <dbReference type="PROSITE" id="PS50850"/>
    </source>
</evidence>
<dbReference type="Pfam" id="PF00854">
    <property type="entry name" value="PTR2"/>
    <property type="match status" value="2"/>
</dbReference>
<evidence type="ECO:0000256" key="8">
    <source>
        <dbReference type="RuleBase" id="RU003755"/>
    </source>
</evidence>
<feature type="transmembrane region" description="Helical" evidence="9">
    <location>
        <begin position="76"/>
        <end position="96"/>
    </location>
</feature>
<protein>
    <submittedName>
        <fullName evidence="11">Peptide MFS transporter</fullName>
    </submittedName>
</protein>
<dbReference type="CDD" id="cd17346">
    <property type="entry name" value="MFS_DtpA_like"/>
    <property type="match status" value="1"/>
</dbReference>
<feature type="transmembrane region" description="Helical" evidence="9">
    <location>
        <begin position="527"/>
        <end position="548"/>
    </location>
</feature>
<comment type="subcellular location">
    <subcellularLocation>
        <location evidence="1">Cell membrane</location>
        <topology evidence="1">Multi-pass membrane protein</topology>
    </subcellularLocation>
    <subcellularLocation>
        <location evidence="8">Membrane</location>
        <topology evidence="8">Multi-pass membrane protein</topology>
    </subcellularLocation>
</comment>
<dbReference type="InterPro" id="IPR020846">
    <property type="entry name" value="MFS_dom"/>
</dbReference>
<reference evidence="11" key="1">
    <citation type="submission" date="2020-10" db="EMBL/GenBank/DDBJ databases">
        <authorList>
            <person name="Gilroy R."/>
        </authorList>
    </citation>
    <scope>NUCLEOTIDE SEQUENCE</scope>
    <source>
        <strain evidence="11">ChiHjej13B12-12457</strain>
    </source>
</reference>
<feature type="transmembrane region" description="Helical" evidence="9">
    <location>
        <begin position="500"/>
        <end position="521"/>
    </location>
</feature>
<evidence type="ECO:0000256" key="1">
    <source>
        <dbReference type="ARBA" id="ARBA00004651"/>
    </source>
</evidence>
<keyword evidence="3" id="KW-1003">Cell membrane</keyword>
<feature type="transmembrane region" description="Helical" evidence="9">
    <location>
        <begin position="394"/>
        <end position="413"/>
    </location>
</feature>
<name>A0A9D1E227_9BACT</name>
<dbReference type="SUPFAM" id="SSF103473">
    <property type="entry name" value="MFS general substrate transporter"/>
    <property type="match status" value="2"/>
</dbReference>
<dbReference type="GO" id="GO:0005886">
    <property type="term" value="C:plasma membrane"/>
    <property type="evidence" value="ECO:0007669"/>
    <property type="project" value="UniProtKB-SubCell"/>
</dbReference>
<evidence type="ECO:0000256" key="4">
    <source>
        <dbReference type="ARBA" id="ARBA00022692"/>
    </source>
</evidence>
<feature type="transmembrane region" description="Helical" evidence="9">
    <location>
        <begin position="285"/>
        <end position="302"/>
    </location>
</feature>
<reference evidence="11" key="2">
    <citation type="journal article" date="2021" name="PeerJ">
        <title>Extensive microbial diversity within the chicken gut microbiome revealed by metagenomics and culture.</title>
        <authorList>
            <person name="Gilroy R."/>
            <person name="Ravi A."/>
            <person name="Getino M."/>
            <person name="Pursley I."/>
            <person name="Horton D.L."/>
            <person name="Alikhan N.F."/>
            <person name="Baker D."/>
            <person name="Gharbi K."/>
            <person name="Hall N."/>
            <person name="Watson M."/>
            <person name="Adriaenssens E.M."/>
            <person name="Foster-Nyarko E."/>
            <person name="Jarju S."/>
            <person name="Secka A."/>
            <person name="Antonio M."/>
            <person name="Oren A."/>
            <person name="Chaudhuri R.R."/>
            <person name="La Ragione R."/>
            <person name="Hildebrand F."/>
            <person name="Pallen M.J."/>
        </authorList>
    </citation>
    <scope>NUCLEOTIDE SEQUENCE</scope>
    <source>
        <strain evidence="11">ChiHjej13B12-12457</strain>
    </source>
</reference>
<dbReference type="Gene3D" id="1.20.1250.20">
    <property type="entry name" value="MFS general substrate transporter like domains"/>
    <property type="match status" value="3"/>
</dbReference>
<dbReference type="PANTHER" id="PTHR23517">
    <property type="entry name" value="RESISTANCE PROTEIN MDTM, PUTATIVE-RELATED-RELATED"/>
    <property type="match status" value="1"/>
</dbReference>
<dbReference type="PANTHER" id="PTHR23517:SF15">
    <property type="entry name" value="PROTON-DEPENDENT OLIGOPEPTIDE FAMILY TRANSPORT PROTEIN"/>
    <property type="match status" value="1"/>
</dbReference>